<gene>
    <name evidence="4" type="ORF">OL497_10480</name>
</gene>
<keyword evidence="2" id="KW-0732">Signal</keyword>
<name>A0ABT3IK28_9BACT</name>
<feature type="domain" description="YMGG-like Gly-zipper" evidence="3">
    <location>
        <begin position="116"/>
        <end position="159"/>
    </location>
</feature>
<feature type="region of interest" description="Disordered" evidence="1">
    <location>
        <begin position="59"/>
        <end position="113"/>
    </location>
</feature>
<protein>
    <submittedName>
        <fullName evidence="4">YMGG-like glycine zipper-containing protein</fullName>
    </submittedName>
</protein>
<reference evidence="4 5" key="1">
    <citation type="submission" date="2022-10" db="EMBL/GenBank/DDBJ databases">
        <title>Chitinophaga nivalis PC15 sp. nov., isolated from Pyeongchang county, South Korea.</title>
        <authorList>
            <person name="Trinh H.N."/>
        </authorList>
    </citation>
    <scope>NUCLEOTIDE SEQUENCE [LARGE SCALE GENOMIC DNA]</scope>
    <source>
        <strain evidence="4 5">PC14</strain>
    </source>
</reference>
<evidence type="ECO:0000259" key="3">
    <source>
        <dbReference type="Pfam" id="PF13441"/>
    </source>
</evidence>
<keyword evidence="5" id="KW-1185">Reference proteome</keyword>
<dbReference type="RefSeq" id="WP_264729872.1">
    <property type="nucleotide sequence ID" value="NZ_JAPDNR010000001.1"/>
</dbReference>
<sequence>MKQLSVALAATVILFSCQQHTDTATAVENAKRATIDSMNAINTVKQQVIDSMNAIKDNKDTRNHFSTAGTNNYYNSRHNHTTAPQGNSSEVSQPAAVATATPAPAPAVKKKKGWSHTAKGALVGAGAGAITGAFLNKDRAKGAIIGSLIGAGTGAATGAIIDHQKKKKQNAQYR</sequence>
<dbReference type="InterPro" id="IPR027367">
    <property type="entry name" value="Gly-zipper_YMGG"/>
</dbReference>
<dbReference type="EMBL" id="JAPDNS010000001">
    <property type="protein sequence ID" value="MCW3484322.1"/>
    <property type="molecule type" value="Genomic_DNA"/>
</dbReference>
<organism evidence="4 5">
    <name type="scientific">Chitinophaga nivalis</name>
    <dbReference type="NCBI Taxonomy" id="2991709"/>
    <lineage>
        <taxon>Bacteria</taxon>
        <taxon>Pseudomonadati</taxon>
        <taxon>Bacteroidota</taxon>
        <taxon>Chitinophagia</taxon>
        <taxon>Chitinophagales</taxon>
        <taxon>Chitinophagaceae</taxon>
        <taxon>Chitinophaga</taxon>
    </lineage>
</organism>
<feature type="chain" id="PRO_5046035620" evidence="2">
    <location>
        <begin position="22"/>
        <end position="174"/>
    </location>
</feature>
<evidence type="ECO:0000256" key="2">
    <source>
        <dbReference type="SAM" id="SignalP"/>
    </source>
</evidence>
<feature type="signal peptide" evidence="2">
    <location>
        <begin position="1"/>
        <end position="21"/>
    </location>
</feature>
<evidence type="ECO:0000313" key="4">
    <source>
        <dbReference type="EMBL" id="MCW3484322.1"/>
    </source>
</evidence>
<accession>A0ABT3IK28</accession>
<evidence type="ECO:0000256" key="1">
    <source>
        <dbReference type="SAM" id="MobiDB-lite"/>
    </source>
</evidence>
<evidence type="ECO:0000313" key="5">
    <source>
        <dbReference type="Proteomes" id="UP001207742"/>
    </source>
</evidence>
<proteinExistence type="predicted"/>
<dbReference type="Pfam" id="PF13441">
    <property type="entry name" value="Gly-zipper_YMGG"/>
    <property type="match status" value="1"/>
</dbReference>
<dbReference type="PROSITE" id="PS51257">
    <property type="entry name" value="PROKAR_LIPOPROTEIN"/>
    <property type="match status" value="1"/>
</dbReference>
<dbReference type="Proteomes" id="UP001207742">
    <property type="component" value="Unassembled WGS sequence"/>
</dbReference>
<feature type="compositionally biased region" description="Polar residues" evidence="1">
    <location>
        <begin position="64"/>
        <end position="92"/>
    </location>
</feature>
<comment type="caution">
    <text evidence="4">The sequence shown here is derived from an EMBL/GenBank/DDBJ whole genome shotgun (WGS) entry which is preliminary data.</text>
</comment>